<evidence type="ECO:0000256" key="4">
    <source>
        <dbReference type="ARBA" id="ARBA00022833"/>
    </source>
</evidence>
<evidence type="ECO:0000256" key="3">
    <source>
        <dbReference type="ARBA" id="ARBA00022801"/>
    </source>
</evidence>
<keyword evidence="8" id="KW-1185">Reference proteome</keyword>
<feature type="domain" description="DAPG hydrolase PhiG" evidence="6">
    <location>
        <begin position="39"/>
        <end position="257"/>
    </location>
</feature>
<dbReference type="InterPro" id="IPR041526">
    <property type="entry name" value="DAPG_hydrolase"/>
</dbReference>
<evidence type="ECO:0000313" key="7">
    <source>
        <dbReference type="EMBL" id="UUY04303.1"/>
    </source>
</evidence>
<sequence>MDGTAVSLEAYLDRPMTPPDPASLAAVAAGEADPAGLLSLDEMDRLLDPAPLAVETGWWRLPDGTQQVAARTRFPDVTGEMIDWWFDWHPHEAIRYRIWYPGAHRENRVEALEVRGAKPFWGTVHHPVEDVGTGMVRARIAFLPPSAYGFMSDTLEDPNVATIVGGYVGDDTRRTWHSVMTHVFLREGDGLVLRSRFWMGARIVPMLPGPLAGPIGRFASRPAMRRHALPRDLAPGLARHCLEEYANLATLLPELYAAYAVRWGV</sequence>
<keyword evidence="3" id="KW-0378">Hydrolase</keyword>
<name>A0ABY5PI20_9ACTN</name>
<organism evidence="7 8">
    <name type="scientific">Svornostia abyssi</name>
    <dbReference type="NCBI Taxonomy" id="2898438"/>
    <lineage>
        <taxon>Bacteria</taxon>
        <taxon>Bacillati</taxon>
        <taxon>Actinomycetota</taxon>
        <taxon>Thermoleophilia</taxon>
        <taxon>Solirubrobacterales</taxon>
        <taxon>Baekduiaceae</taxon>
        <taxon>Svornostia</taxon>
    </lineage>
</organism>
<keyword evidence="4" id="KW-0862">Zinc</keyword>
<comment type="cofactor">
    <cofactor evidence="1">
        <name>Zn(2+)</name>
        <dbReference type="ChEBI" id="CHEBI:29105"/>
    </cofactor>
</comment>
<dbReference type="Pfam" id="PF18089">
    <property type="entry name" value="DAPG_hydrolase"/>
    <property type="match status" value="1"/>
</dbReference>
<gene>
    <name evidence="7" type="ORF">LRS13_01865</name>
</gene>
<protein>
    <recommendedName>
        <fullName evidence="6">DAPG hydrolase PhiG domain-containing protein</fullName>
    </recommendedName>
</protein>
<evidence type="ECO:0000313" key="8">
    <source>
        <dbReference type="Proteomes" id="UP001058860"/>
    </source>
</evidence>
<comment type="similarity">
    <text evidence="5">Belongs to the DAPG/phloretin hydrolase family.</text>
</comment>
<dbReference type="EMBL" id="CP088295">
    <property type="protein sequence ID" value="UUY04303.1"/>
    <property type="molecule type" value="Genomic_DNA"/>
</dbReference>
<dbReference type="RefSeq" id="WP_353864788.1">
    <property type="nucleotide sequence ID" value="NZ_CP088295.1"/>
</dbReference>
<evidence type="ECO:0000259" key="6">
    <source>
        <dbReference type="Pfam" id="PF18089"/>
    </source>
</evidence>
<evidence type="ECO:0000256" key="2">
    <source>
        <dbReference type="ARBA" id="ARBA00022723"/>
    </source>
</evidence>
<proteinExistence type="inferred from homology"/>
<accession>A0ABY5PI20</accession>
<dbReference type="Proteomes" id="UP001058860">
    <property type="component" value="Chromosome"/>
</dbReference>
<keyword evidence="2" id="KW-0479">Metal-binding</keyword>
<evidence type="ECO:0000256" key="5">
    <source>
        <dbReference type="ARBA" id="ARBA00023459"/>
    </source>
</evidence>
<evidence type="ECO:0000256" key="1">
    <source>
        <dbReference type="ARBA" id="ARBA00001947"/>
    </source>
</evidence>
<reference evidence="8" key="1">
    <citation type="submission" date="2021-11" db="EMBL/GenBank/DDBJ databases">
        <title>Cultivation dependent microbiological survey of springs from the worlds oldest radium mine currently devoted to the extraction of radon-saturated water.</title>
        <authorList>
            <person name="Kapinusova G."/>
            <person name="Smrhova T."/>
            <person name="Strejcek M."/>
            <person name="Suman J."/>
            <person name="Jani K."/>
            <person name="Pajer P."/>
            <person name="Uhlik O."/>
        </authorList>
    </citation>
    <scope>NUCLEOTIDE SEQUENCE [LARGE SCALE GENOMIC DNA]</scope>
    <source>
        <strain evidence="8">J379</strain>
    </source>
</reference>